<dbReference type="InterPro" id="IPR051566">
    <property type="entry name" value="CNKSR"/>
</dbReference>
<feature type="region of interest" description="Disordered" evidence="1">
    <location>
        <begin position="180"/>
        <end position="204"/>
    </location>
</feature>
<gene>
    <name evidence="3" type="ORF">Anas_13248</name>
</gene>
<feature type="compositionally biased region" description="Polar residues" evidence="1">
    <location>
        <begin position="606"/>
        <end position="615"/>
    </location>
</feature>
<keyword evidence="4" id="KW-1185">Reference proteome</keyword>
<evidence type="ECO:0000259" key="2">
    <source>
        <dbReference type="PROSITE" id="PS50003"/>
    </source>
</evidence>
<feature type="compositionally biased region" description="Basic and acidic residues" evidence="1">
    <location>
        <begin position="328"/>
        <end position="338"/>
    </location>
</feature>
<feature type="region of interest" description="Disordered" evidence="1">
    <location>
        <begin position="606"/>
        <end position="626"/>
    </location>
</feature>
<dbReference type="Pfam" id="PF00169">
    <property type="entry name" value="PH"/>
    <property type="match status" value="1"/>
</dbReference>
<reference evidence="3 4" key="1">
    <citation type="journal article" date="2019" name="PLoS Biol.">
        <title>Sex chromosomes control vertical transmission of feminizing Wolbachia symbionts in an isopod.</title>
        <authorList>
            <person name="Becking T."/>
            <person name="Chebbi M.A."/>
            <person name="Giraud I."/>
            <person name="Moumen B."/>
            <person name="Laverre T."/>
            <person name="Caubet Y."/>
            <person name="Peccoud J."/>
            <person name="Gilbert C."/>
            <person name="Cordaux R."/>
        </authorList>
    </citation>
    <scope>NUCLEOTIDE SEQUENCE [LARGE SCALE GENOMIC DNA]</scope>
    <source>
        <strain evidence="3">ANa2</strain>
        <tissue evidence="3">Whole body excluding digestive tract and cuticle</tissue>
    </source>
</reference>
<dbReference type="AlphaFoldDB" id="A0A5N5T643"/>
<feature type="non-terminal residue" evidence="3">
    <location>
        <position position="626"/>
    </location>
</feature>
<dbReference type="PROSITE" id="PS50003">
    <property type="entry name" value="PH_DOMAIN"/>
    <property type="match status" value="1"/>
</dbReference>
<protein>
    <recommendedName>
        <fullName evidence="2">PH domain-containing protein</fullName>
    </recommendedName>
</protein>
<comment type="caution">
    <text evidence="3">The sequence shown here is derived from an EMBL/GenBank/DDBJ whole genome shotgun (WGS) entry which is preliminary data.</text>
</comment>
<dbReference type="InterPro" id="IPR001849">
    <property type="entry name" value="PH_domain"/>
</dbReference>
<dbReference type="PANTHER" id="PTHR12844:SF42">
    <property type="entry name" value="CONNECTOR ENHANCER OF KSR PROTEIN CNK"/>
    <property type="match status" value="1"/>
</dbReference>
<accession>A0A5N5T643</accession>
<name>A0A5N5T643_9CRUS</name>
<proteinExistence type="predicted"/>
<dbReference type="Proteomes" id="UP000326759">
    <property type="component" value="Unassembled WGS sequence"/>
</dbReference>
<dbReference type="SMART" id="SM00233">
    <property type="entry name" value="PH"/>
    <property type="match status" value="1"/>
</dbReference>
<feature type="compositionally biased region" description="Basic and acidic residues" evidence="1">
    <location>
        <begin position="349"/>
        <end position="366"/>
    </location>
</feature>
<feature type="compositionally biased region" description="Polar residues" evidence="1">
    <location>
        <begin position="306"/>
        <end position="327"/>
    </location>
</feature>
<feature type="non-terminal residue" evidence="3">
    <location>
        <position position="1"/>
    </location>
</feature>
<feature type="compositionally biased region" description="Acidic residues" evidence="1">
    <location>
        <begin position="287"/>
        <end position="302"/>
    </location>
</feature>
<dbReference type="EMBL" id="SEYY01009716">
    <property type="protein sequence ID" value="KAB7501727.1"/>
    <property type="molecule type" value="Genomic_DNA"/>
</dbReference>
<dbReference type="Gene3D" id="2.30.29.30">
    <property type="entry name" value="Pleckstrin-homology domain (PH domain)/Phosphotyrosine-binding domain (PTB)"/>
    <property type="match status" value="1"/>
</dbReference>
<dbReference type="InterPro" id="IPR036034">
    <property type="entry name" value="PDZ_sf"/>
</dbReference>
<feature type="domain" description="PH" evidence="2">
    <location>
        <begin position="507"/>
        <end position="608"/>
    </location>
</feature>
<dbReference type="SUPFAM" id="SSF50156">
    <property type="entry name" value="PDZ domain-like"/>
    <property type="match status" value="1"/>
</dbReference>
<dbReference type="PANTHER" id="PTHR12844">
    <property type="entry name" value="CONNECTOR ENCHANCER OF KINASE SUPPRESSOR OF RAS"/>
    <property type="match status" value="1"/>
</dbReference>
<sequence length="626" mass="70247">SFAYKGLGLYSSYHGVHQISMLRALSPVSPAYTCGKLMCGDQVVQVGWTSLKVTQLMQENPVQVILTMKKCPTHVNTVTEIYFKPFRLPSKKRTYSPWMNNTISHQQYNLQSIPNLQFIKSFDGRTAAQRVINTEPHPKSLTPPSASLNSSGSDVGAITASESDSEDLASDLDDDAFLSDIDYGRSGTPSGRLFQPKPRPHVQRRATIPGASARHTLPFDQLLEGYCHRPLVPSPIGDSLSSDAYQYVFRNNKDSLDARITRPHTCIGTEKKKSGKGGHHWKRPDDGEMPFIDESDEKEEVDWKDSSLSSKGSQNSMKNTLSPILSQTDKENADKDSQKVPTNASTPKFEMKNEHKILDDRPKLDKSYSSPTYDLDDGESSVFTDKTTTLNPSRSKGILTLEILNEKSECESISNTEEKTVKAEEKNVIKYSENIVDESKEVIATTEETFVPSRAEVYSVAANEVKESCLKPSPPSVTHSQSSYLSQESYHETKGGSRRISCRDLGLGDHHGWLYRRKDSKGFLLSHRWEKRWFILKKNSLYGYRDKDSLKADSLIYLPGFHVCPAPEVKSKRFTFKIYHSSGATFYFACDTTEERSRWMSQMGMSAISSVSPRPSQERESTSCSP</sequence>
<evidence type="ECO:0000313" key="4">
    <source>
        <dbReference type="Proteomes" id="UP000326759"/>
    </source>
</evidence>
<feature type="region of interest" description="Disordered" evidence="1">
    <location>
        <begin position="134"/>
        <end position="167"/>
    </location>
</feature>
<dbReference type="SUPFAM" id="SSF50729">
    <property type="entry name" value="PH domain-like"/>
    <property type="match status" value="1"/>
</dbReference>
<dbReference type="InterPro" id="IPR011993">
    <property type="entry name" value="PH-like_dom_sf"/>
</dbReference>
<evidence type="ECO:0000313" key="3">
    <source>
        <dbReference type="EMBL" id="KAB7501727.1"/>
    </source>
</evidence>
<feature type="compositionally biased region" description="Polar residues" evidence="1">
    <location>
        <begin position="142"/>
        <end position="153"/>
    </location>
</feature>
<dbReference type="OrthoDB" id="74412at2759"/>
<feature type="region of interest" description="Disordered" evidence="1">
    <location>
        <begin position="267"/>
        <end position="379"/>
    </location>
</feature>
<organism evidence="3 4">
    <name type="scientific">Armadillidium nasatum</name>
    <dbReference type="NCBI Taxonomy" id="96803"/>
    <lineage>
        <taxon>Eukaryota</taxon>
        <taxon>Metazoa</taxon>
        <taxon>Ecdysozoa</taxon>
        <taxon>Arthropoda</taxon>
        <taxon>Crustacea</taxon>
        <taxon>Multicrustacea</taxon>
        <taxon>Malacostraca</taxon>
        <taxon>Eumalacostraca</taxon>
        <taxon>Peracarida</taxon>
        <taxon>Isopoda</taxon>
        <taxon>Oniscidea</taxon>
        <taxon>Crinocheta</taxon>
        <taxon>Armadillidiidae</taxon>
        <taxon>Armadillidium</taxon>
    </lineage>
</organism>
<feature type="compositionally biased region" description="Basic residues" evidence="1">
    <location>
        <begin position="273"/>
        <end position="282"/>
    </location>
</feature>
<evidence type="ECO:0000256" key="1">
    <source>
        <dbReference type="SAM" id="MobiDB-lite"/>
    </source>
</evidence>
<feature type="compositionally biased region" description="Basic and acidic residues" evidence="1">
    <location>
        <begin position="616"/>
        <end position="626"/>
    </location>
</feature>